<accession>A0A848F902</accession>
<evidence type="ECO:0000256" key="1">
    <source>
        <dbReference type="SAM" id="Coils"/>
    </source>
</evidence>
<feature type="transmembrane region" description="Helical" evidence="2">
    <location>
        <begin position="123"/>
        <end position="141"/>
    </location>
</feature>
<dbReference type="Gene3D" id="1.10.10.10">
    <property type="entry name" value="Winged helix-like DNA-binding domain superfamily/Winged helix DNA-binding domain"/>
    <property type="match status" value="1"/>
</dbReference>
<dbReference type="RefSeq" id="WP_169159426.1">
    <property type="nucleotide sequence ID" value="NZ_JABBFW010000003.1"/>
</dbReference>
<comment type="caution">
    <text evidence="3">The sequence shown here is derived from an EMBL/GenBank/DDBJ whole genome shotgun (WGS) entry which is preliminary data.</text>
</comment>
<keyword evidence="2" id="KW-1133">Transmembrane helix</keyword>
<feature type="transmembrane region" description="Helical" evidence="2">
    <location>
        <begin position="88"/>
        <end position="111"/>
    </location>
</feature>
<evidence type="ECO:0000313" key="3">
    <source>
        <dbReference type="EMBL" id="NML14511.1"/>
    </source>
</evidence>
<evidence type="ECO:0000313" key="4">
    <source>
        <dbReference type="Proteomes" id="UP000574067"/>
    </source>
</evidence>
<sequence>MSASQKAQKARGWRPGRGAVEAASRRQVELLARAGGTARAGTAGFLPRWACLMLAALCAGLGGWASVVTLRYFEYGARALEADEGARALASATALLLVVLEMAAFALAALLPRERLRAQRWGLAVLATAVLAFECMTIVLVQQGITRAADVGAEARQQRAQELRSSIAALRATAEELRMAAAASSQSKVLASRQSAAESLNVALETERRIQAVTAELGVLLAQQTPTATQILGERGALAYAVTRGLLVSVAGLVLFGAAGSLLRAAGENGTETVSGPAVGVSGRGVPGVSADTSGVSVGAPPIRFSTGFALAAAPLAAGAVVPATVSWAEPSRGVMVPAGPAPAVPAPAENRSADVSVGVSAGVLDVSPAPVSGVAVASMGVSEAVSVSEPAAAGVSVAAADEPVPPPADGPDAPAPEAAALDAVDAAAEDARLARVRAGVRAGRIAPSIRGVQAAVHCGAPMVRRYLAQLEAEGLIRRDGRGYVRVEEEEIAA</sequence>
<reference evidence="3 4" key="1">
    <citation type="submission" date="2020-04" db="EMBL/GenBank/DDBJ databases">
        <title>Azohydromonas sp. isolated from soil.</title>
        <authorList>
            <person name="Dahal R.H."/>
        </authorList>
    </citation>
    <scope>NUCLEOTIDE SEQUENCE [LARGE SCALE GENOMIC DNA]</scope>
    <source>
        <strain evidence="3 4">G-1-1-14</strain>
    </source>
</reference>
<name>A0A848F902_9BURK</name>
<keyword evidence="4" id="KW-1185">Reference proteome</keyword>
<gene>
    <name evidence="3" type="ORF">HHL10_05920</name>
</gene>
<protein>
    <submittedName>
        <fullName evidence="3">Uncharacterized protein</fullName>
    </submittedName>
</protein>
<keyword evidence="2" id="KW-0472">Membrane</keyword>
<dbReference type="AlphaFoldDB" id="A0A848F902"/>
<feature type="coiled-coil region" evidence="1">
    <location>
        <begin position="153"/>
        <end position="180"/>
    </location>
</feature>
<dbReference type="EMBL" id="JABBFW010000003">
    <property type="protein sequence ID" value="NML14511.1"/>
    <property type="molecule type" value="Genomic_DNA"/>
</dbReference>
<evidence type="ECO:0000256" key="2">
    <source>
        <dbReference type="SAM" id="Phobius"/>
    </source>
</evidence>
<feature type="transmembrane region" description="Helical" evidence="2">
    <location>
        <begin position="49"/>
        <end position="68"/>
    </location>
</feature>
<proteinExistence type="predicted"/>
<organism evidence="3 4">
    <name type="scientific">Azohydromonas caseinilytica</name>
    <dbReference type="NCBI Taxonomy" id="2728836"/>
    <lineage>
        <taxon>Bacteria</taxon>
        <taxon>Pseudomonadati</taxon>
        <taxon>Pseudomonadota</taxon>
        <taxon>Betaproteobacteria</taxon>
        <taxon>Burkholderiales</taxon>
        <taxon>Sphaerotilaceae</taxon>
        <taxon>Azohydromonas</taxon>
    </lineage>
</organism>
<keyword evidence="1" id="KW-0175">Coiled coil</keyword>
<keyword evidence="2" id="KW-0812">Transmembrane</keyword>
<dbReference type="InterPro" id="IPR036388">
    <property type="entry name" value="WH-like_DNA-bd_sf"/>
</dbReference>
<dbReference type="Proteomes" id="UP000574067">
    <property type="component" value="Unassembled WGS sequence"/>
</dbReference>